<comment type="caution">
    <text evidence="1">The sequence shown here is derived from an EMBL/GenBank/DDBJ whole genome shotgun (WGS) entry which is preliminary data.</text>
</comment>
<sequence>MAGDLSVVRGGGTITNNLDLLQDVRRRNPDAWILYRPHPDVEAGHRPGALSEAVIQRYANEIHRGGTMSQLLEEIDEVHTLTSLTGFEALLRGKNVTTYGAPFYAGWGLTTHLGPNLPRRQRLLDRLELAAITLILYPLYVNPATERRCEIEELLSCFNNRTLWKPTIIMRLREKQGQIRRTLSRFFA</sequence>
<gene>
    <name evidence="1" type="ORF">AA15669_0932</name>
</gene>
<evidence type="ECO:0000313" key="2">
    <source>
        <dbReference type="Proteomes" id="UP001062901"/>
    </source>
</evidence>
<organism evidence="1 2">
    <name type="scientific">Saccharibacter floricola DSM 15669</name>
    <dbReference type="NCBI Taxonomy" id="1123227"/>
    <lineage>
        <taxon>Bacteria</taxon>
        <taxon>Pseudomonadati</taxon>
        <taxon>Pseudomonadota</taxon>
        <taxon>Alphaproteobacteria</taxon>
        <taxon>Acetobacterales</taxon>
        <taxon>Acetobacteraceae</taxon>
        <taxon>Saccharibacter</taxon>
    </lineage>
</organism>
<dbReference type="Proteomes" id="UP001062901">
    <property type="component" value="Unassembled WGS sequence"/>
</dbReference>
<dbReference type="EMBL" id="BAQD01000011">
    <property type="protein sequence ID" value="GBQ06419.1"/>
    <property type="molecule type" value="Genomic_DNA"/>
</dbReference>
<keyword evidence="2" id="KW-1185">Reference proteome</keyword>
<protein>
    <submittedName>
        <fullName evidence="1">Capsule polysaccharide export protein</fullName>
    </submittedName>
</protein>
<dbReference type="InterPro" id="IPR007833">
    <property type="entry name" value="Capsule_polysaccharide_synth"/>
</dbReference>
<reference evidence="1" key="1">
    <citation type="submission" date="2013-04" db="EMBL/GenBank/DDBJ databases">
        <title>The genome sequencing project of 58 acetic acid bacteria.</title>
        <authorList>
            <person name="Okamoto-Kainuma A."/>
            <person name="Ishikawa M."/>
            <person name="Umino S."/>
            <person name="Koizumi Y."/>
            <person name="Shiwa Y."/>
            <person name="Yoshikawa H."/>
            <person name="Matsutani M."/>
            <person name="Matsushita K."/>
        </authorList>
    </citation>
    <scope>NUCLEOTIDE SEQUENCE</scope>
    <source>
        <strain evidence="1">DSM 15669</strain>
    </source>
</reference>
<proteinExistence type="predicted"/>
<evidence type="ECO:0000313" key="1">
    <source>
        <dbReference type="EMBL" id="GBQ06419.1"/>
    </source>
</evidence>
<name>A0ABQ0NYA6_9PROT</name>
<accession>A0ABQ0NYA6</accession>
<dbReference type="Pfam" id="PF05159">
    <property type="entry name" value="Capsule_synth"/>
    <property type="match status" value="1"/>
</dbReference>